<protein>
    <submittedName>
        <fullName evidence="1">Uncharacterized protein</fullName>
    </submittedName>
</protein>
<accession>A0A4S3B589</accession>
<name>A0A4S3B589_9ENTE</name>
<reference evidence="1 2" key="1">
    <citation type="submission" date="2019-01" db="EMBL/GenBank/DDBJ databases">
        <title>Vagococcus silagei sp. nov. isolated from brewer's grain.</title>
        <authorList>
            <person name="Guu J.-R."/>
        </authorList>
    </citation>
    <scope>NUCLEOTIDE SEQUENCE [LARGE SCALE GENOMIC DNA]</scope>
    <source>
        <strain evidence="1 2">2B-2</strain>
    </source>
</reference>
<organism evidence="1 2">
    <name type="scientific">Vagococcus silagei</name>
    <dbReference type="NCBI Taxonomy" id="2508885"/>
    <lineage>
        <taxon>Bacteria</taxon>
        <taxon>Bacillati</taxon>
        <taxon>Bacillota</taxon>
        <taxon>Bacilli</taxon>
        <taxon>Lactobacillales</taxon>
        <taxon>Enterococcaceae</taxon>
        <taxon>Vagococcus</taxon>
    </lineage>
</organism>
<dbReference type="Proteomes" id="UP000310506">
    <property type="component" value="Unassembled WGS sequence"/>
</dbReference>
<gene>
    <name evidence="1" type="ORF">ESZ54_07385</name>
</gene>
<dbReference type="RefSeq" id="WP_136137031.1">
    <property type="nucleotide sequence ID" value="NZ_SDGV01000017.1"/>
</dbReference>
<evidence type="ECO:0000313" key="2">
    <source>
        <dbReference type="Proteomes" id="UP000310506"/>
    </source>
</evidence>
<keyword evidence="2" id="KW-1185">Reference proteome</keyword>
<sequence length="153" mass="18453">MRRHSLMSQKPYQILLHNTIAEFQHTEFFTKLSAKEQEVSSQIITIFSDYMWNIHHQVFRTWRFQSFVDALMHSFKFELATNCFFLEQIENVLLKFTFFLYQDLKMKQVLKMAYSISVTCEALFNETTFSVDKKELQMIDEIIVEIKNSYTFK</sequence>
<dbReference type="AlphaFoldDB" id="A0A4S3B589"/>
<comment type="caution">
    <text evidence="1">The sequence shown here is derived from an EMBL/GenBank/DDBJ whole genome shotgun (WGS) entry which is preliminary data.</text>
</comment>
<proteinExistence type="predicted"/>
<dbReference type="EMBL" id="SDGV01000017">
    <property type="protein sequence ID" value="THB60783.1"/>
    <property type="molecule type" value="Genomic_DNA"/>
</dbReference>
<evidence type="ECO:0000313" key="1">
    <source>
        <dbReference type="EMBL" id="THB60783.1"/>
    </source>
</evidence>